<protein>
    <recommendedName>
        <fullName evidence="3">Zinc finger, C2H2 type</fullName>
    </recommendedName>
</protein>
<evidence type="ECO:0000313" key="1">
    <source>
        <dbReference type="EMBL" id="ETN73606.1"/>
    </source>
</evidence>
<dbReference type="KEGG" id="nai:NECAME_04292"/>
<proteinExistence type="predicted"/>
<dbReference type="AlphaFoldDB" id="W2SXJ5"/>
<evidence type="ECO:0008006" key="3">
    <source>
        <dbReference type="Google" id="ProtNLM"/>
    </source>
</evidence>
<dbReference type="OrthoDB" id="5820785at2759"/>
<dbReference type="InterPro" id="IPR036236">
    <property type="entry name" value="Znf_C2H2_sf"/>
</dbReference>
<sequence>MPSYDIFKQFHRRVAMSVESLIQVLITRDVKLDEDLAAIFLPQQQPSTASEDAEKRYPCPKCHIAKFNNIDNLTAHQKFYCKGNQRVQLAPPQNFAPNILKQGAVLPQNVILVPIAYHEHQHEMVQLLGPPQTIVPVAIGRPTAASNGTPQMAIPITDPLLIQSGLCGTVQPPTQLKFAIGDLAVTIPVLPIEMRQGFL</sequence>
<gene>
    <name evidence="1" type="ORF">NECAME_04292</name>
</gene>
<organism evidence="1 2">
    <name type="scientific">Necator americanus</name>
    <name type="common">Human hookworm</name>
    <dbReference type="NCBI Taxonomy" id="51031"/>
    <lineage>
        <taxon>Eukaryota</taxon>
        <taxon>Metazoa</taxon>
        <taxon>Ecdysozoa</taxon>
        <taxon>Nematoda</taxon>
        <taxon>Chromadorea</taxon>
        <taxon>Rhabditida</taxon>
        <taxon>Rhabditina</taxon>
        <taxon>Rhabditomorpha</taxon>
        <taxon>Strongyloidea</taxon>
        <taxon>Ancylostomatidae</taxon>
        <taxon>Bunostominae</taxon>
        <taxon>Necator</taxon>
    </lineage>
</organism>
<dbReference type="SUPFAM" id="SSF57667">
    <property type="entry name" value="beta-beta-alpha zinc fingers"/>
    <property type="match status" value="1"/>
</dbReference>
<dbReference type="Proteomes" id="UP000053676">
    <property type="component" value="Unassembled WGS sequence"/>
</dbReference>
<reference evidence="2" key="1">
    <citation type="journal article" date="2014" name="Nat. Genet.">
        <title>Genome of the human hookworm Necator americanus.</title>
        <authorList>
            <person name="Tang Y.T."/>
            <person name="Gao X."/>
            <person name="Rosa B.A."/>
            <person name="Abubucker S."/>
            <person name="Hallsworth-Pepin K."/>
            <person name="Martin J."/>
            <person name="Tyagi R."/>
            <person name="Heizer E."/>
            <person name="Zhang X."/>
            <person name="Bhonagiri-Palsikar V."/>
            <person name="Minx P."/>
            <person name="Warren W.C."/>
            <person name="Wang Q."/>
            <person name="Zhan B."/>
            <person name="Hotez P.J."/>
            <person name="Sternberg P.W."/>
            <person name="Dougall A."/>
            <person name="Gaze S.T."/>
            <person name="Mulvenna J."/>
            <person name="Sotillo J."/>
            <person name="Ranganathan S."/>
            <person name="Rabelo E.M."/>
            <person name="Wilson R.K."/>
            <person name="Felgner P.L."/>
            <person name="Bethony J."/>
            <person name="Hawdon J.M."/>
            <person name="Gasser R.B."/>
            <person name="Loukas A."/>
            <person name="Mitreva M."/>
        </authorList>
    </citation>
    <scope>NUCLEOTIDE SEQUENCE [LARGE SCALE GENOMIC DNA]</scope>
</reference>
<keyword evidence="2" id="KW-1185">Reference proteome</keyword>
<accession>W2SXJ5</accession>
<dbReference type="EMBL" id="KI660423">
    <property type="protein sequence ID" value="ETN73606.1"/>
    <property type="molecule type" value="Genomic_DNA"/>
</dbReference>
<name>W2SXJ5_NECAM</name>
<evidence type="ECO:0000313" key="2">
    <source>
        <dbReference type="Proteomes" id="UP000053676"/>
    </source>
</evidence>